<sequence>MKIAIIDGSPKSKDSASSFFIKKLEPMISSENEISHYNISKKPLVSEQYQELCRMDALIFAFPLYIDAIPSHLFRMLATLEEYIKKECQKTIYVYAIINNGFYEGKQNHIAIKILQNWCMRTGLQFGQAIGQGAGEMMHFVEKVPLGHGPLKNLGENLNHLADTINSHNTGATIVFSPNFPRFAWKFNAVHFFWNQSAKKNGLRKKDILRRL</sequence>
<dbReference type="AlphaFoldDB" id="A0A1M7Y8B2"/>
<organism evidence="1 2">
    <name type="scientific">Anaerocolumna xylanovorans DSM 12503</name>
    <dbReference type="NCBI Taxonomy" id="1121345"/>
    <lineage>
        <taxon>Bacteria</taxon>
        <taxon>Bacillati</taxon>
        <taxon>Bacillota</taxon>
        <taxon>Clostridia</taxon>
        <taxon>Lachnospirales</taxon>
        <taxon>Lachnospiraceae</taxon>
        <taxon>Anaerocolumna</taxon>
    </lineage>
</organism>
<proteinExistence type="predicted"/>
<protein>
    <recommendedName>
        <fullName evidence="3">Multimeric flavodoxin WrbA</fullName>
    </recommendedName>
</protein>
<dbReference type="Gene3D" id="3.40.50.360">
    <property type="match status" value="1"/>
</dbReference>
<dbReference type="InterPro" id="IPR029039">
    <property type="entry name" value="Flavoprotein-like_sf"/>
</dbReference>
<evidence type="ECO:0000313" key="1">
    <source>
        <dbReference type="EMBL" id="SHO48873.1"/>
    </source>
</evidence>
<dbReference type="SUPFAM" id="SSF52218">
    <property type="entry name" value="Flavoproteins"/>
    <property type="match status" value="1"/>
</dbReference>
<accession>A0A1M7Y8B2</accession>
<evidence type="ECO:0000313" key="2">
    <source>
        <dbReference type="Proteomes" id="UP000184612"/>
    </source>
</evidence>
<dbReference type="RefSeq" id="WP_073588755.1">
    <property type="nucleotide sequence ID" value="NZ_FRFD01000005.1"/>
</dbReference>
<dbReference type="Proteomes" id="UP000184612">
    <property type="component" value="Unassembled WGS sequence"/>
</dbReference>
<keyword evidence="2" id="KW-1185">Reference proteome</keyword>
<dbReference type="EMBL" id="FRFD01000005">
    <property type="protein sequence ID" value="SHO48873.1"/>
    <property type="molecule type" value="Genomic_DNA"/>
</dbReference>
<name>A0A1M7Y8B2_9FIRM</name>
<reference evidence="1 2" key="1">
    <citation type="submission" date="2016-12" db="EMBL/GenBank/DDBJ databases">
        <authorList>
            <person name="Song W.-J."/>
            <person name="Kurnit D.M."/>
        </authorList>
    </citation>
    <scope>NUCLEOTIDE SEQUENCE [LARGE SCALE GENOMIC DNA]</scope>
    <source>
        <strain evidence="1 2">DSM 12503</strain>
    </source>
</reference>
<dbReference type="STRING" id="1121345.SAMN02745217_02072"/>
<evidence type="ECO:0008006" key="3">
    <source>
        <dbReference type="Google" id="ProtNLM"/>
    </source>
</evidence>
<dbReference type="OrthoDB" id="1026745at2"/>
<gene>
    <name evidence="1" type="ORF">SAMN02745217_02072</name>
</gene>